<gene>
    <name evidence="2" type="ORF">SAMN05216270_101104</name>
</gene>
<evidence type="ECO:0000313" key="2">
    <source>
        <dbReference type="EMBL" id="SDC95664.1"/>
    </source>
</evidence>
<dbReference type="EMBL" id="FNAD01000001">
    <property type="protein sequence ID" value="SDC95664.1"/>
    <property type="molecule type" value="Genomic_DNA"/>
</dbReference>
<feature type="region of interest" description="Disordered" evidence="1">
    <location>
        <begin position="153"/>
        <end position="173"/>
    </location>
</feature>
<evidence type="ECO:0000256" key="1">
    <source>
        <dbReference type="SAM" id="MobiDB-lite"/>
    </source>
</evidence>
<organism evidence="2 3">
    <name type="scientific">Glycomyces harbinensis</name>
    <dbReference type="NCBI Taxonomy" id="58114"/>
    <lineage>
        <taxon>Bacteria</taxon>
        <taxon>Bacillati</taxon>
        <taxon>Actinomycetota</taxon>
        <taxon>Actinomycetes</taxon>
        <taxon>Glycomycetales</taxon>
        <taxon>Glycomycetaceae</taxon>
        <taxon>Glycomyces</taxon>
    </lineage>
</organism>
<keyword evidence="3" id="KW-1185">Reference proteome</keyword>
<reference evidence="3" key="1">
    <citation type="submission" date="2016-10" db="EMBL/GenBank/DDBJ databases">
        <authorList>
            <person name="Varghese N."/>
            <person name="Submissions S."/>
        </authorList>
    </citation>
    <scope>NUCLEOTIDE SEQUENCE [LARGE SCALE GENOMIC DNA]</scope>
    <source>
        <strain evidence="3">CGMCC 4.3516</strain>
    </source>
</reference>
<evidence type="ECO:0000313" key="3">
    <source>
        <dbReference type="Proteomes" id="UP000198949"/>
    </source>
</evidence>
<dbReference type="AlphaFoldDB" id="A0A1G6QUU5"/>
<protein>
    <submittedName>
        <fullName evidence="2">Uncharacterized protein</fullName>
    </submittedName>
</protein>
<dbReference type="STRING" id="58114.SAMN05216270_101104"/>
<accession>A0A1G6QUU5</accession>
<dbReference type="OrthoDB" id="3578967at2"/>
<sequence length="173" mass="19843">MAVQGENVSIPRRIYSEELDPALERSLTGTQRVIAHCLYSRHHDGYVRQRSLELLMDSAEPWVAPFVVHLAGEYVLEILEDIRRGLGGLTVPGSVERQLYGEFIVRNPAFFVRTERRVVSYWTCYYRRKYPTFGRYPGSELMEAFRAAASEHHGARWPRNTPPPFAGTVESTV</sequence>
<dbReference type="Proteomes" id="UP000198949">
    <property type="component" value="Unassembled WGS sequence"/>
</dbReference>
<name>A0A1G6QUU5_9ACTN</name>
<proteinExistence type="predicted"/>